<evidence type="ECO:0000256" key="13">
    <source>
        <dbReference type="SAM" id="SignalP"/>
    </source>
</evidence>
<dbReference type="GO" id="GO:0007166">
    <property type="term" value="P:cell surface receptor signaling pathway"/>
    <property type="evidence" value="ECO:0007669"/>
    <property type="project" value="InterPro"/>
</dbReference>
<keyword evidence="6" id="KW-0297">G-protein coupled receptor</keyword>
<dbReference type="InterPro" id="IPR036445">
    <property type="entry name" value="GPCR_2_extracell_dom_sf"/>
</dbReference>
<dbReference type="OrthoDB" id="5967113at2759"/>
<feature type="transmembrane region" description="Helical" evidence="12">
    <location>
        <begin position="267"/>
        <end position="291"/>
    </location>
</feature>
<evidence type="ECO:0000256" key="11">
    <source>
        <dbReference type="SAM" id="MobiDB-lite"/>
    </source>
</evidence>
<evidence type="ECO:0000259" key="15">
    <source>
        <dbReference type="PROSITE" id="PS50261"/>
    </source>
</evidence>
<comment type="caution">
    <text evidence="16">The sequence shown here is derived from an EMBL/GenBank/DDBJ whole genome shotgun (WGS) entry which is preliminary data.</text>
</comment>
<evidence type="ECO:0000256" key="7">
    <source>
        <dbReference type="ARBA" id="ARBA00023136"/>
    </source>
</evidence>
<comment type="subcellular location">
    <subcellularLocation>
        <location evidence="1">Cell membrane</location>
        <topology evidence="1">Multi-pass membrane protein</topology>
    </subcellularLocation>
</comment>
<evidence type="ECO:0000259" key="14">
    <source>
        <dbReference type="PROSITE" id="PS50227"/>
    </source>
</evidence>
<feature type="chain" id="PRO_5035773043" description="Calcitonin receptor" evidence="13">
    <location>
        <begin position="22"/>
        <end position="779"/>
    </location>
</feature>
<dbReference type="PANTHER" id="PTHR45620:SF42">
    <property type="entry name" value="G-PROTEIN COUPLED RECEPTOR SEB-2"/>
    <property type="match status" value="1"/>
</dbReference>
<dbReference type="InterPro" id="IPR000832">
    <property type="entry name" value="GPCR_2_secretin-like"/>
</dbReference>
<organism evidence="16 17">
    <name type="scientific">Arctia plantaginis</name>
    <name type="common">Wood tiger moth</name>
    <name type="synonym">Phalaena plantaginis</name>
    <dbReference type="NCBI Taxonomy" id="874455"/>
    <lineage>
        <taxon>Eukaryota</taxon>
        <taxon>Metazoa</taxon>
        <taxon>Ecdysozoa</taxon>
        <taxon>Arthropoda</taxon>
        <taxon>Hexapoda</taxon>
        <taxon>Insecta</taxon>
        <taxon>Pterygota</taxon>
        <taxon>Neoptera</taxon>
        <taxon>Endopterygota</taxon>
        <taxon>Lepidoptera</taxon>
        <taxon>Glossata</taxon>
        <taxon>Ditrysia</taxon>
        <taxon>Noctuoidea</taxon>
        <taxon>Erebidae</taxon>
        <taxon>Arctiinae</taxon>
        <taxon>Arctia</taxon>
    </lineage>
</organism>
<evidence type="ECO:0000256" key="12">
    <source>
        <dbReference type="SAM" id="Phobius"/>
    </source>
</evidence>
<dbReference type="GO" id="GO:0005886">
    <property type="term" value="C:plasma membrane"/>
    <property type="evidence" value="ECO:0007669"/>
    <property type="project" value="UniProtKB-SubCell"/>
</dbReference>
<feature type="transmembrane region" description="Helical" evidence="12">
    <location>
        <begin position="494"/>
        <end position="517"/>
    </location>
</feature>
<keyword evidence="9" id="KW-0325">Glycoprotein</keyword>
<keyword evidence="8" id="KW-0675">Receptor</keyword>
<evidence type="ECO:0000256" key="3">
    <source>
        <dbReference type="ARBA" id="ARBA00022475"/>
    </source>
</evidence>
<dbReference type="AlphaFoldDB" id="A0A8S0ZU62"/>
<evidence type="ECO:0000256" key="10">
    <source>
        <dbReference type="ARBA" id="ARBA00023224"/>
    </source>
</evidence>
<evidence type="ECO:0000313" key="16">
    <source>
        <dbReference type="EMBL" id="CAB3237111.1"/>
    </source>
</evidence>
<accession>A0A8S0ZU62</accession>
<dbReference type="PROSITE" id="PS50227">
    <property type="entry name" value="G_PROTEIN_RECEP_F2_3"/>
    <property type="match status" value="1"/>
</dbReference>
<dbReference type="Pfam" id="PF00002">
    <property type="entry name" value="7tm_2"/>
    <property type="match status" value="1"/>
</dbReference>
<dbReference type="PROSITE" id="PS00650">
    <property type="entry name" value="G_PROTEIN_RECEP_F2_2"/>
    <property type="match status" value="1"/>
</dbReference>
<keyword evidence="4 12" id="KW-0812">Transmembrane</keyword>
<dbReference type="PROSITE" id="PS50261">
    <property type="entry name" value="G_PROTEIN_RECEP_F2_4"/>
    <property type="match status" value="1"/>
</dbReference>
<dbReference type="PANTHER" id="PTHR45620">
    <property type="entry name" value="PDF RECEPTOR-LIKE PROTEIN-RELATED"/>
    <property type="match status" value="1"/>
</dbReference>
<evidence type="ECO:0000256" key="1">
    <source>
        <dbReference type="ARBA" id="ARBA00004651"/>
    </source>
</evidence>
<dbReference type="GO" id="GO:0008528">
    <property type="term" value="F:G protein-coupled peptide receptor activity"/>
    <property type="evidence" value="ECO:0007669"/>
    <property type="project" value="TreeGrafter"/>
</dbReference>
<dbReference type="PRINTS" id="PR00249">
    <property type="entry name" value="GPCRSECRETIN"/>
</dbReference>
<feature type="transmembrane region" description="Helical" evidence="12">
    <location>
        <begin position="427"/>
        <end position="448"/>
    </location>
</feature>
<evidence type="ECO:0000256" key="2">
    <source>
        <dbReference type="ARBA" id="ARBA00005314"/>
    </source>
</evidence>
<feature type="transmembrane region" description="Helical" evidence="12">
    <location>
        <begin position="460"/>
        <end position="482"/>
    </location>
</feature>
<dbReference type="Proteomes" id="UP000494106">
    <property type="component" value="Unassembled WGS sequence"/>
</dbReference>
<evidence type="ECO:0000256" key="5">
    <source>
        <dbReference type="ARBA" id="ARBA00022989"/>
    </source>
</evidence>
<feature type="transmembrane region" description="Helical" evidence="12">
    <location>
        <begin position="384"/>
        <end position="407"/>
    </location>
</feature>
<keyword evidence="3" id="KW-1003">Cell membrane</keyword>
<dbReference type="Gene3D" id="1.20.1070.10">
    <property type="entry name" value="Rhodopsin 7-helix transmembrane proteins"/>
    <property type="match status" value="1"/>
</dbReference>
<dbReference type="Pfam" id="PF02793">
    <property type="entry name" value="HRM"/>
    <property type="match status" value="1"/>
</dbReference>
<evidence type="ECO:0008006" key="18">
    <source>
        <dbReference type="Google" id="ProtNLM"/>
    </source>
</evidence>
<evidence type="ECO:0000256" key="4">
    <source>
        <dbReference type="ARBA" id="ARBA00022692"/>
    </source>
</evidence>
<dbReference type="SUPFAM" id="SSF111418">
    <property type="entry name" value="Hormone receptor domain"/>
    <property type="match status" value="1"/>
</dbReference>
<feature type="signal peptide" evidence="13">
    <location>
        <begin position="1"/>
        <end position="21"/>
    </location>
</feature>
<dbReference type="InterPro" id="IPR050332">
    <property type="entry name" value="GPCR_2"/>
</dbReference>
<evidence type="ECO:0000256" key="8">
    <source>
        <dbReference type="ARBA" id="ARBA00023170"/>
    </source>
</evidence>
<protein>
    <recommendedName>
        <fullName evidence="18">Calcitonin receptor</fullName>
    </recommendedName>
</protein>
<keyword evidence="5 12" id="KW-1133">Transmembrane helix</keyword>
<dbReference type="CDD" id="cd15262">
    <property type="entry name" value="7tmB1_NPR_B3_insect-like"/>
    <property type="match status" value="1"/>
</dbReference>
<dbReference type="EMBL" id="CADEBC010000488">
    <property type="protein sequence ID" value="CAB3237111.1"/>
    <property type="molecule type" value="Genomic_DNA"/>
</dbReference>
<keyword evidence="7 12" id="KW-0472">Membrane</keyword>
<dbReference type="GO" id="GO:0007188">
    <property type="term" value="P:adenylate cyclase-modulating G protein-coupled receptor signaling pathway"/>
    <property type="evidence" value="ECO:0007669"/>
    <property type="project" value="TreeGrafter"/>
</dbReference>
<dbReference type="InterPro" id="IPR001879">
    <property type="entry name" value="GPCR_2_extracellular_dom"/>
</dbReference>
<keyword evidence="17" id="KW-1185">Reference proteome</keyword>
<dbReference type="SMART" id="SM00008">
    <property type="entry name" value="HormR"/>
    <property type="match status" value="1"/>
</dbReference>
<reference evidence="16 17" key="1">
    <citation type="submission" date="2020-04" db="EMBL/GenBank/DDBJ databases">
        <authorList>
            <person name="Wallbank WR R."/>
            <person name="Pardo Diaz C."/>
            <person name="Kozak K."/>
            <person name="Martin S."/>
            <person name="Jiggins C."/>
            <person name="Moest M."/>
            <person name="Warren A I."/>
            <person name="Byers J.R.P. K."/>
            <person name="Montejo-Kovacevich G."/>
            <person name="Yen C E."/>
        </authorList>
    </citation>
    <scope>NUCLEOTIDE SEQUENCE [LARGE SCALE GENOMIC DNA]</scope>
</reference>
<feature type="region of interest" description="Disordered" evidence="11">
    <location>
        <begin position="715"/>
        <end position="734"/>
    </location>
</feature>
<dbReference type="InterPro" id="IPR017981">
    <property type="entry name" value="GPCR_2-like_7TM"/>
</dbReference>
<gene>
    <name evidence="16" type="ORF">APLA_LOCUS6843</name>
</gene>
<sequence>MRDRSFLLTFFKCLLWTTILRENQVTGFIYDVLNPAHVDVEGWHSRDTRVAIRANRPPACERSNIYATCEEPPDTVPLDVKKSCDYRNIQYHEQVFRWVAGRGCLLFTPDFLYVAGTNTINLNAGCLYGHWIAPCLEIPKADGTCGCYPFDPGLEEVATAVREALIPAAHGRWERCFYAASDCCSHYMREEHNVTDKRCEVTFDGWTCWHAVDAGVLATQVCSEFAHSNVPPTCHHFSSKQCHKNATWELHTDYTTCSITPRLLRRFRFHIAMLSFSIASCVPAVFIFFFYKRLRITRVILHRNLLIAIILRNIFVIVSRSEVYIDEITNAGDTAMSIHSIACRVLAFAERFFGNAVFVCMLVEGIYLHRTIVTVFRRKLKIRLLYAIGFAIALVPAVAWAIVMSLHNDHSCWVVFTVPHIQWILDTPRIVILIVNTILFIDVLRVLLTKIRNSENVNQLSTAKATLFLMPLFGTQFLLTAIRPNTTNCKGEQIYYYVAYTVEGLQGFIVAMLFCYINKEVHLLVKATYKKTEDAVISRIRDSNYPRGSSIGPSNDGRMTYSTGLPPNQVEDSKDQYATIRPKLHVAEIISIQASERLAEILEPVYETIQNGVTNESYDSLDRSDNDSGFIPNRDSKVEDYYGFTNASSISIDCQDWIRCVSSPSSSVYNNSLNDYETRYLEKKFPHHPRLHRDIKIDPKCSKCIEYRNAQAPIDDIRKDNGPENRAGASDVRDDEYEDCENMLDEIMQYMETTEVRAPLEQNIVSNRKDDGKIVFIKD</sequence>
<keyword evidence="10" id="KW-0807">Transducer</keyword>
<feature type="domain" description="G-protein coupled receptors family 2 profile 1" evidence="14">
    <location>
        <begin position="183"/>
        <end position="261"/>
    </location>
</feature>
<evidence type="ECO:0000313" key="17">
    <source>
        <dbReference type="Proteomes" id="UP000494106"/>
    </source>
</evidence>
<proteinExistence type="inferred from homology"/>
<feature type="domain" description="G-protein coupled receptors family 2 profile 2" evidence="15">
    <location>
        <begin position="266"/>
        <end position="518"/>
    </location>
</feature>
<evidence type="ECO:0000256" key="6">
    <source>
        <dbReference type="ARBA" id="ARBA00023040"/>
    </source>
</evidence>
<dbReference type="Gene3D" id="4.10.1240.10">
    <property type="entry name" value="GPCR, family 2, extracellular hormone receptor domain"/>
    <property type="match status" value="1"/>
</dbReference>
<name>A0A8S0ZU62_ARCPL</name>
<comment type="similarity">
    <text evidence="2">Belongs to the G-protein coupled receptor 2 family.</text>
</comment>
<dbReference type="InterPro" id="IPR017983">
    <property type="entry name" value="GPCR_2_secretin-like_CS"/>
</dbReference>
<evidence type="ECO:0000256" key="9">
    <source>
        <dbReference type="ARBA" id="ARBA00023180"/>
    </source>
</evidence>
<keyword evidence="13" id="KW-0732">Signal</keyword>